<dbReference type="Pfam" id="PF00593">
    <property type="entry name" value="TonB_dep_Rec_b-barrel"/>
    <property type="match status" value="1"/>
</dbReference>
<dbReference type="Pfam" id="PF07715">
    <property type="entry name" value="Plug"/>
    <property type="match status" value="1"/>
</dbReference>
<dbReference type="NCBIfam" id="TIGR01782">
    <property type="entry name" value="TonB-Xanth-Caul"/>
    <property type="match status" value="1"/>
</dbReference>
<proteinExistence type="inferred from homology"/>
<evidence type="ECO:0000259" key="5">
    <source>
        <dbReference type="Pfam" id="PF00593"/>
    </source>
</evidence>
<evidence type="ECO:0000256" key="2">
    <source>
        <dbReference type="ARBA" id="ARBA00023136"/>
    </source>
</evidence>
<dbReference type="InterPro" id="IPR013784">
    <property type="entry name" value="Carb-bd-like_fold"/>
</dbReference>
<reference evidence="7" key="1">
    <citation type="submission" date="2021-01" db="EMBL/GenBank/DDBJ databases">
        <title>Modified the classification status of verrucomicrobia.</title>
        <authorList>
            <person name="Feng X."/>
        </authorList>
    </citation>
    <scope>NUCLEOTIDE SEQUENCE</scope>
    <source>
        <strain evidence="7">KCTC 13126</strain>
    </source>
</reference>
<dbReference type="Gene3D" id="2.170.130.10">
    <property type="entry name" value="TonB-dependent receptor, plug domain"/>
    <property type="match status" value="1"/>
</dbReference>
<evidence type="ECO:0000256" key="1">
    <source>
        <dbReference type="ARBA" id="ARBA00004442"/>
    </source>
</evidence>
<name>A0A934RUH4_9BACT</name>
<dbReference type="SUPFAM" id="SSF49452">
    <property type="entry name" value="Starch-binding domain-like"/>
    <property type="match status" value="1"/>
</dbReference>
<dbReference type="InterPro" id="IPR037066">
    <property type="entry name" value="Plug_dom_sf"/>
</dbReference>
<keyword evidence="8" id="KW-1185">Reference proteome</keyword>
<protein>
    <submittedName>
        <fullName evidence="7">TonB-dependent receptor</fullName>
    </submittedName>
</protein>
<dbReference type="Gene3D" id="2.60.40.1120">
    <property type="entry name" value="Carboxypeptidase-like, regulatory domain"/>
    <property type="match status" value="1"/>
</dbReference>
<comment type="similarity">
    <text evidence="4">Belongs to the TonB-dependent receptor family.</text>
</comment>
<comment type="caution">
    <text evidence="7">The sequence shown here is derived from an EMBL/GenBank/DDBJ whole genome shotgun (WGS) entry which is preliminary data.</text>
</comment>
<dbReference type="InterPro" id="IPR036942">
    <property type="entry name" value="Beta-barrel_TonB_sf"/>
</dbReference>
<feature type="domain" description="TonB-dependent receptor plug" evidence="6">
    <location>
        <begin position="157"/>
        <end position="261"/>
    </location>
</feature>
<accession>A0A934RUH4</accession>
<comment type="subcellular location">
    <subcellularLocation>
        <location evidence="1 4">Cell outer membrane</location>
    </subcellularLocation>
</comment>
<dbReference type="GO" id="GO:0009279">
    <property type="term" value="C:cell outer membrane"/>
    <property type="evidence" value="ECO:0007669"/>
    <property type="project" value="UniProtKB-SubCell"/>
</dbReference>
<dbReference type="Gene3D" id="2.40.170.20">
    <property type="entry name" value="TonB-dependent receptor, beta-barrel domain"/>
    <property type="match status" value="1"/>
</dbReference>
<dbReference type="Proteomes" id="UP000617628">
    <property type="component" value="Unassembled WGS sequence"/>
</dbReference>
<sequence>MKLSSLTRMLRGSAGGRSVARYLTLLVAFMASGISAFGQDNGRVQGRVQDAISGRYMEDVTVTVSETGDSVQTVGDGTYRITGLSAGTYSLTVEHVGYFEKNVMVEVQAGQLAVVDTVQMKSQNNFDDDDEIFELDAFEVRNEVDAFSRAINKQRVSDYNVNVVDSGTFGDVTEGNVGEFVKFLPGVNINYVAADARTITVRGMADNFTPVTVDGNRMASAASGNKARDFELEQLSINNIERVEVAKVPTADMAADSLGGAVNLVSKNAFERDGREIKYRVYISANDENLDLGSTPGWGDNTTSKIKPGFDFSYADVFKDGTLGVMFNYTNSNQYNEQHRVRTRWVTDNSGEGLGTPIMRRYYIQDGPKFTNRDSFHLKADYKWGENTVVSGSVQFNDYRSEFRNRNITWDSNITSTTDSDGNEDDSVISPTYMLGDPGRGDIDLGGSWRNKYGDTWHGDFKVTHYGDVWTYEVGGFSSTATNYYDDFSRGMIMAVIGDDDYRGRFEFSDIGDPYAGVMSFTPTLTLYDENGNVDPTYGVSSLATFDLDEVQTREQDAEDQFTGLNFDMKRNIRVGESPGYFKMGVRYQKQERDADRNRTRIRHVDSHYDDTGLPAEQYYSGQDALYIGSGIIQWPDYEDIYDYFAANQDNFDFNHPSRYVSNITGEANDVFKAEEEINAAYMMAQLKFMDSRLKVTAGVRYEETTLTGEGGYYDESLGDGIDDPVEKLQAQWSQRKVSTASYDDFYPSIHFAYDINDRLLMRFAYANTIGRQNFSAVVPQIEIDQPSEDEMESDGLVEFNNTGLLPQDADNFDFTLEYYPEMGGSISAGIFRKKISDYIVSHDGVIGDLSPAEFEAYGLPTILLETPQYAFETDENGGTATVDGIELSYFRSLKGSNMPDWLSSFSFLANATFIDVKQKINGNTINELEDMVEETYNLGLTYDRDPWKVQLKFNSKGEQLVGNFTDLRTYNSDGDRIAYFKLYRDALETVDINIDFDINDKTQIFISGRNIFNQEQRQFARNADHSIAVPERIEEYGVQYAIGVKGKF</sequence>
<organism evidence="7 8">
    <name type="scientific">Pelagicoccus mobilis</name>
    <dbReference type="NCBI Taxonomy" id="415221"/>
    <lineage>
        <taxon>Bacteria</taxon>
        <taxon>Pseudomonadati</taxon>
        <taxon>Verrucomicrobiota</taxon>
        <taxon>Opitutia</taxon>
        <taxon>Puniceicoccales</taxon>
        <taxon>Pelagicoccaceae</taxon>
        <taxon>Pelagicoccus</taxon>
    </lineage>
</organism>
<dbReference type="PANTHER" id="PTHR40980">
    <property type="entry name" value="PLUG DOMAIN-CONTAINING PROTEIN"/>
    <property type="match status" value="1"/>
</dbReference>
<keyword evidence="3" id="KW-0998">Cell outer membrane</keyword>
<evidence type="ECO:0000259" key="6">
    <source>
        <dbReference type="Pfam" id="PF07715"/>
    </source>
</evidence>
<gene>
    <name evidence="7" type="ORF">JIN87_07240</name>
</gene>
<dbReference type="GO" id="GO:0030246">
    <property type="term" value="F:carbohydrate binding"/>
    <property type="evidence" value="ECO:0007669"/>
    <property type="project" value="InterPro"/>
</dbReference>
<evidence type="ECO:0000256" key="3">
    <source>
        <dbReference type="ARBA" id="ARBA00023237"/>
    </source>
</evidence>
<dbReference type="InterPro" id="IPR010104">
    <property type="entry name" value="TonB_rcpt_bac"/>
</dbReference>
<evidence type="ECO:0000313" key="8">
    <source>
        <dbReference type="Proteomes" id="UP000617628"/>
    </source>
</evidence>
<dbReference type="SUPFAM" id="SSF56935">
    <property type="entry name" value="Porins"/>
    <property type="match status" value="1"/>
</dbReference>
<keyword evidence="7" id="KW-0675">Receptor</keyword>
<evidence type="ECO:0000313" key="7">
    <source>
        <dbReference type="EMBL" id="MBK1876656.1"/>
    </source>
</evidence>
<dbReference type="InterPro" id="IPR000531">
    <property type="entry name" value="Beta-barrel_TonB"/>
</dbReference>
<dbReference type="Pfam" id="PF13620">
    <property type="entry name" value="CarboxypepD_reg"/>
    <property type="match status" value="1"/>
</dbReference>
<dbReference type="RefSeq" id="WP_200354873.1">
    <property type="nucleotide sequence ID" value="NZ_JAENIL010000011.1"/>
</dbReference>
<dbReference type="EMBL" id="JAENIL010000011">
    <property type="protein sequence ID" value="MBK1876656.1"/>
    <property type="molecule type" value="Genomic_DNA"/>
</dbReference>
<dbReference type="PANTHER" id="PTHR40980:SF4">
    <property type="entry name" value="TONB-DEPENDENT RECEPTOR-LIKE BETA-BARREL DOMAIN-CONTAINING PROTEIN"/>
    <property type="match status" value="1"/>
</dbReference>
<dbReference type="InterPro" id="IPR012910">
    <property type="entry name" value="Plug_dom"/>
</dbReference>
<feature type="domain" description="TonB-dependent receptor-like beta-barrel" evidence="5">
    <location>
        <begin position="515"/>
        <end position="1012"/>
    </location>
</feature>
<keyword evidence="2 4" id="KW-0472">Membrane</keyword>
<evidence type="ECO:0000256" key="4">
    <source>
        <dbReference type="RuleBase" id="RU003357"/>
    </source>
</evidence>
<keyword evidence="4" id="KW-0798">TonB box</keyword>
<dbReference type="AlphaFoldDB" id="A0A934RUH4"/>